<dbReference type="Pfam" id="PF00899">
    <property type="entry name" value="ThiF"/>
    <property type="match status" value="1"/>
</dbReference>
<comment type="caution">
    <text evidence="2">The sequence shown here is derived from an EMBL/GenBank/DDBJ whole genome shotgun (WGS) entry which is preliminary data.</text>
</comment>
<dbReference type="Proteomes" id="UP001266305">
    <property type="component" value="Unassembled WGS sequence"/>
</dbReference>
<name>A0ABQ9TUV6_SAGOE</name>
<sequence length="91" mass="9341">MALSRGLPRELAEAVAGGRVLVVGAGGIGCELLKNLVLTGFSHIDLARVVAPSREGTGLWGRGGPLLPGPAPDAEEAAFPRLPGSANVWRF</sequence>
<evidence type="ECO:0000313" key="2">
    <source>
        <dbReference type="EMBL" id="KAK2088193.1"/>
    </source>
</evidence>
<gene>
    <name evidence="2" type="ORF">P7K49_034100</name>
</gene>
<keyword evidence="3" id="KW-1185">Reference proteome</keyword>
<dbReference type="EMBL" id="JASSZA010000019">
    <property type="protein sequence ID" value="KAK2088193.1"/>
    <property type="molecule type" value="Genomic_DNA"/>
</dbReference>
<dbReference type="InterPro" id="IPR000594">
    <property type="entry name" value="ThiF_NAD_FAD-bd"/>
</dbReference>
<organism evidence="2 3">
    <name type="scientific">Saguinus oedipus</name>
    <name type="common">Cotton-top tamarin</name>
    <name type="synonym">Oedipomidas oedipus</name>
    <dbReference type="NCBI Taxonomy" id="9490"/>
    <lineage>
        <taxon>Eukaryota</taxon>
        <taxon>Metazoa</taxon>
        <taxon>Chordata</taxon>
        <taxon>Craniata</taxon>
        <taxon>Vertebrata</taxon>
        <taxon>Euteleostomi</taxon>
        <taxon>Mammalia</taxon>
        <taxon>Eutheria</taxon>
        <taxon>Euarchontoglires</taxon>
        <taxon>Primates</taxon>
        <taxon>Haplorrhini</taxon>
        <taxon>Platyrrhini</taxon>
        <taxon>Cebidae</taxon>
        <taxon>Callitrichinae</taxon>
        <taxon>Saguinus</taxon>
    </lineage>
</organism>
<protein>
    <recommendedName>
        <fullName evidence="1">THIF-type NAD/FAD binding fold domain-containing protein</fullName>
    </recommendedName>
</protein>
<evidence type="ECO:0000313" key="3">
    <source>
        <dbReference type="Proteomes" id="UP001266305"/>
    </source>
</evidence>
<dbReference type="InterPro" id="IPR035985">
    <property type="entry name" value="Ubiquitin-activating_enz"/>
</dbReference>
<accession>A0ABQ9TUV6</accession>
<evidence type="ECO:0000259" key="1">
    <source>
        <dbReference type="Pfam" id="PF00899"/>
    </source>
</evidence>
<proteinExistence type="predicted"/>
<dbReference type="SUPFAM" id="SSF69572">
    <property type="entry name" value="Activating enzymes of the ubiquitin-like proteins"/>
    <property type="match status" value="1"/>
</dbReference>
<feature type="domain" description="THIF-type NAD/FAD binding fold" evidence="1">
    <location>
        <begin position="13"/>
        <end position="46"/>
    </location>
</feature>
<dbReference type="PROSITE" id="PS51257">
    <property type="entry name" value="PROKAR_LIPOPROTEIN"/>
    <property type="match status" value="1"/>
</dbReference>
<dbReference type="Gene3D" id="3.40.50.720">
    <property type="entry name" value="NAD(P)-binding Rossmann-like Domain"/>
    <property type="match status" value="1"/>
</dbReference>
<reference evidence="2 3" key="1">
    <citation type="submission" date="2023-05" db="EMBL/GenBank/DDBJ databases">
        <title>B98-5 Cell Line De Novo Hybrid Assembly: An Optical Mapping Approach.</title>
        <authorList>
            <person name="Kananen K."/>
            <person name="Auerbach J.A."/>
            <person name="Kautto E."/>
            <person name="Blachly J.S."/>
        </authorList>
    </citation>
    <scope>NUCLEOTIDE SEQUENCE [LARGE SCALE GENOMIC DNA]</scope>
    <source>
        <strain evidence="2">B95-8</strain>
        <tissue evidence="2">Cell line</tissue>
    </source>
</reference>